<dbReference type="PROSITE" id="PS50928">
    <property type="entry name" value="ABC_TM1"/>
    <property type="match status" value="1"/>
</dbReference>
<feature type="transmembrane region" description="Helical" evidence="7">
    <location>
        <begin position="262"/>
        <end position="285"/>
    </location>
</feature>
<feature type="transmembrane region" description="Helical" evidence="7">
    <location>
        <begin position="31"/>
        <end position="52"/>
    </location>
</feature>
<dbReference type="InterPro" id="IPR035906">
    <property type="entry name" value="MetI-like_sf"/>
</dbReference>
<keyword evidence="6 7" id="KW-0472">Membrane</keyword>
<protein>
    <submittedName>
        <fullName evidence="10">Putative D,D-dipeptide transport system permease protein DdpC</fullName>
    </submittedName>
</protein>
<dbReference type="InterPro" id="IPR000515">
    <property type="entry name" value="MetI-like"/>
</dbReference>
<feature type="region of interest" description="Disordered" evidence="8">
    <location>
        <begin position="1"/>
        <end position="24"/>
    </location>
</feature>
<evidence type="ECO:0000256" key="3">
    <source>
        <dbReference type="ARBA" id="ARBA00022475"/>
    </source>
</evidence>
<sequence length="298" mass="30996">MTAVVSRPPSDAQAPPAAPRTGPGAPARLRAIPWGVLLASAVLLVLLLVVAFPGVFASRGPLDADPLRAFLAPGHGGLLGTDQLGRDVWSRVVYGARYSVLIAVSATALGVLAGVLLGILAGLGGRLADEVTARGLDVVAAFPAILLAIVLVTIVGPGIPTVIVALAVASVPRYARIVRAETHVVRRSAYVEQSVTFGLRRTTLVVRHVLPHAVVSVPILATIGLGTAILAASSLSFIGLGPKPPSPEWGAMLADGRNYLQNAWWISVFPGVAIVLVVVSVSVVGRWLQRRLEHRENA</sequence>
<dbReference type="Pfam" id="PF00528">
    <property type="entry name" value="BPD_transp_1"/>
    <property type="match status" value="1"/>
</dbReference>
<reference evidence="10 11" key="1">
    <citation type="submission" date="2019-10" db="EMBL/GenBank/DDBJ databases">
        <title>Genome sequence of Luteimicrobium xylanilyticum HY-24.</title>
        <authorList>
            <person name="Kim D.Y."/>
            <person name="Park H.-Y."/>
        </authorList>
    </citation>
    <scope>NUCLEOTIDE SEQUENCE [LARGE SCALE GENOMIC DNA]</scope>
    <source>
        <strain evidence="10 11">HY-24</strain>
    </source>
</reference>
<keyword evidence="5 7" id="KW-1133">Transmembrane helix</keyword>
<evidence type="ECO:0000256" key="1">
    <source>
        <dbReference type="ARBA" id="ARBA00004651"/>
    </source>
</evidence>
<keyword evidence="11" id="KW-1185">Reference proteome</keyword>
<feature type="transmembrane region" description="Helical" evidence="7">
    <location>
        <begin position="144"/>
        <end position="169"/>
    </location>
</feature>
<evidence type="ECO:0000256" key="6">
    <source>
        <dbReference type="ARBA" id="ARBA00023136"/>
    </source>
</evidence>
<dbReference type="EMBL" id="CP045529">
    <property type="protein sequence ID" value="QFU99633.1"/>
    <property type="molecule type" value="Genomic_DNA"/>
</dbReference>
<keyword evidence="4 7" id="KW-0812">Transmembrane</keyword>
<proteinExistence type="inferred from homology"/>
<feature type="domain" description="ABC transmembrane type-1" evidence="9">
    <location>
        <begin position="96"/>
        <end position="285"/>
    </location>
</feature>
<dbReference type="RefSeq" id="WP_153022524.1">
    <property type="nucleotide sequence ID" value="NZ_BAABIH010000016.1"/>
</dbReference>
<dbReference type="GO" id="GO:0005886">
    <property type="term" value="C:plasma membrane"/>
    <property type="evidence" value="ECO:0007669"/>
    <property type="project" value="UniProtKB-SubCell"/>
</dbReference>
<feature type="compositionally biased region" description="Low complexity" evidence="8">
    <location>
        <begin position="8"/>
        <end position="24"/>
    </location>
</feature>
<dbReference type="Proteomes" id="UP000326702">
    <property type="component" value="Chromosome"/>
</dbReference>
<organism evidence="10 11">
    <name type="scientific">Luteimicrobium xylanilyticum</name>
    <dbReference type="NCBI Taxonomy" id="1133546"/>
    <lineage>
        <taxon>Bacteria</taxon>
        <taxon>Bacillati</taxon>
        <taxon>Actinomycetota</taxon>
        <taxon>Actinomycetes</taxon>
        <taxon>Micrococcales</taxon>
        <taxon>Luteimicrobium</taxon>
    </lineage>
</organism>
<dbReference type="OrthoDB" id="9812701at2"/>
<dbReference type="Gene3D" id="1.10.3720.10">
    <property type="entry name" value="MetI-like"/>
    <property type="match status" value="1"/>
</dbReference>
<evidence type="ECO:0000313" key="10">
    <source>
        <dbReference type="EMBL" id="QFU99633.1"/>
    </source>
</evidence>
<dbReference type="PANTHER" id="PTHR43386">
    <property type="entry name" value="OLIGOPEPTIDE TRANSPORT SYSTEM PERMEASE PROTEIN APPC"/>
    <property type="match status" value="1"/>
</dbReference>
<evidence type="ECO:0000256" key="8">
    <source>
        <dbReference type="SAM" id="MobiDB-lite"/>
    </source>
</evidence>
<evidence type="ECO:0000256" key="5">
    <source>
        <dbReference type="ARBA" id="ARBA00022989"/>
    </source>
</evidence>
<evidence type="ECO:0000256" key="2">
    <source>
        <dbReference type="ARBA" id="ARBA00022448"/>
    </source>
</evidence>
<comment type="subcellular location">
    <subcellularLocation>
        <location evidence="1 7">Cell membrane</location>
        <topology evidence="1 7">Multi-pass membrane protein</topology>
    </subcellularLocation>
</comment>
<comment type="similarity">
    <text evidence="7">Belongs to the binding-protein-dependent transport system permease family.</text>
</comment>
<accession>A0A5P9QDT2</accession>
<keyword evidence="3" id="KW-1003">Cell membrane</keyword>
<gene>
    <name evidence="10" type="ORF">KDY119_03168</name>
</gene>
<dbReference type="CDD" id="cd06261">
    <property type="entry name" value="TM_PBP2"/>
    <property type="match status" value="1"/>
</dbReference>
<evidence type="ECO:0000256" key="4">
    <source>
        <dbReference type="ARBA" id="ARBA00022692"/>
    </source>
</evidence>
<feature type="transmembrane region" description="Helical" evidence="7">
    <location>
        <begin position="209"/>
        <end position="242"/>
    </location>
</feature>
<dbReference type="InterPro" id="IPR050366">
    <property type="entry name" value="BP-dependent_transpt_permease"/>
</dbReference>
<name>A0A5P9QDT2_9MICO</name>
<dbReference type="KEGG" id="lxl:KDY119_03168"/>
<dbReference type="AlphaFoldDB" id="A0A5P9QDT2"/>
<evidence type="ECO:0000259" key="9">
    <source>
        <dbReference type="PROSITE" id="PS50928"/>
    </source>
</evidence>
<dbReference type="GO" id="GO:0055085">
    <property type="term" value="P:transmembrane transport"/>
    <property type="evidence" value="ECO:0007669"/>
    <property type="project" value="InterPro"/>
</dbReference>
<feature type="transmembrane region" description="Helical" evidence="7">
    <location>
        <begin position="100"/>
        <end position="124"/>
    </location>
</feature>
<evidence type="ECO:0000313" key="11">
    <source>
        <dbReference type="Proteomes" id="UP000326702"/>
    </source>
</evidence>
<evidence type="ECO:0000256" key="7">
    <source>
        <dbReference type="RuleBase" id="RU363032"/>
    </source>
</evidence>
<keyword evidence="2 7" id="KW-0813">Transport</keyword>
<dbReference type="SUPFAM" id="SSF161098">
    <property type="entry name" value="MetI-like"/>
    <property type="match status" value="1"/>
</dbReference>
<dbReference type="PANTHER" id="PTHR43386:SF25">
    <property type="entry name" value="PEPTIDE ABC TRANSPORTER PERMEASE PROTEIN"/>
    <property type="match status" value="1"/>
</dbReference>